<protein>
    <submittedName>
        <fullName evidence="2">Uncharacterized protein</fullName>
    </submittedName>
</protein>
<keyword evidence="1" id="KW-0732">Signal</keyword>
<keyword evidence="3" id="KW-1185">Reference proteome</keyword>
<evidence type="ECO:0000313" key="3">
    <source>
        <dbReference type="Proteomes" id="UP001597215"/>
    </source>
</evidence>
<accession>A0ABW4ME41</accession>
<comment type="caution">
    <text evidence="2">The sequence shown here is derived from an EMBL/GenBank/DDBJ whole genome shotgun (WGS) entry which is preliminary data.</text>
</comment>
<dbReference type="EMBL" id="JBHUEL010000010">
    <property type="protein sequence ID" value="MFD1767384.1"/>
    <property type="molecule type" value="Genomic_DNA"/>
</dbReference>
<proteinExistence type="predicted"/>
<gene>
    <name evidence="2" type="ORF">ACFSAG_11100</name>
</gene>
<evidence type="ECO:0000256" key="1">
    <source>
        <dbReference type="SAM" id="SignalP"/>
    </source>
</evidence>
<name>A0ABW4ME41_9SPHN</name>
<feature type="chain" id="PRO_5047344542" evidence="1">
    <location>
        <begin position="25"/>
        <end position="289"/>
    </location>
</feature>
<sequence>MSMHFTIRPVALCALTLVQPQLMAQVPPTAGFALPAQGSSYADIADLVVNSPLILDAQIRKVTKLPETQAVGVPANIQRVVIDADVNSLIRGSDGFAAKARFLLDVPKDAKGKIPKLQKRRYFLLGSKVAGNPGMLKLSRPDALVEWSPENDATLRAVTKEAVQIDAAQAVSGISGAFHTQGTVIGEGETQIFLRTAGGQPISISVLSRPGQAKRWAVSTGDVIDESAVAPARNTLLWYRLACSLPRALDQRLVESGEPRDIANAQADYRFVLDSLGPCGRNRPAPRMR</sequence>
<organism evidence="2 3">
    <name type="scientific">Sphingorhabdus buctiana</name>
    <dbReference type="NCBI Taxonomy" id="1508805"/>
    <lineage>
        <taxon>Bacteria</taxon>
        <taxon>Pseudomonadati</taxon>
        <taxon>Pseudomonadota</taxon>
        <taxon>Alphaproteobacteria</taxon>
        <taxon>Sphingomonadales</taxon>
        <taxon>Sphingomonadaceae</taxon>
        <taxon>Sphingorhabdus</taxon>
    </lineage>
</organism>
<reference evidence="3" key="1">
    <citation type="journal article" date="2019" name="Int. J. Syst. Evol. Microbiol.">
        <title>The Global Catalogue of Microorganisms (GCM) 10K type strain sequencing project: providing services to taxonomists for standard genome sequencing and annotation.</title>
        <authorList>
            <consortium name="The Broad Institute Genomics Platform"/>
            <consortium name="The Broad Institute Genome Sequencing Center for Infectious Disease"/>
            <person name="Wu L."/>
            <person name="Ma J."/>
        </authorList>
    </citation>
    <scope>NUCLEOTIDE SEQUENCE [LARGE SCALE GENOMIC DNA]</scope>
    <source>
        <strain evidence="3">CGMCC 1.12449</strain>
    </source>
</reference>
<dbReference type="Proteomes" id="UP001597215">
    <property type="component" value="Unassembled WGS sequence"/>
</dbReference>
<evidence type="ECO:0000313" key="2">
    <source>
        <dbReference type="EMBL" id="MFD1767384.1"/>
    </source>
</evidence>
<feature type="signal peptide" evidence="1">
    <location>
        <begin position="1"/>
        <end position="24"/>
    </location>
</feature>